<organism evidence="1 2">
    <name type="scientific">Clavelina lepadiformis</name>
    <name type="common">Light-bulb sea squirt</name>
    <name type="synonym">Ascidia lepadiformis</name>
    <dbReference type="NCBI Taxonomy" id="159417"/>
    <lineage>
        <taxon>Eukaryota</taxon>
        <taxon>Metazoa</taxon>
        <taxon>Chordata</taxon>
        <taxon>Tunicata</taxon>
        <taxon>Ascidiacea</taxon>
        <taxon>Aplousobranchia</taxon>
        <taxon>Clavelinidae</taxon>
        <taxon>Clavelina</taxon>
    </lineage>
</organism>
<keyword evidence="2" id="KW-1185">Reference proteome</keyword>
<reference evidence="1 2" key="1">
    <citation type="submission" date="2024-02" db="EMBL/GenBank/DDBJ databases">
        <authorList>
            <person name="Daric V."/>
            <person name="Darras S."/>
        </authorList>
    </citation>
    <scope>NUCLEOTIDE SEQUENCE [LARGE SCALE GENOMIC DNA]</scope>
</reference>
<proteinExistence type="predicted"/>
<dbReference type="EMBL" id="CAWYQH010000035">
    <property type="protein sequence ID" value="CAK8676533.1"/>
    <property type="molecule type" value="Genomic_DNA"/>
</dbReference>
<comment type="caution">
    <text evidence="1">The sequence shown here is derived from an EMBL/GenBank/DDBJ whole genome shotgun (WGS) entry which is preliminary data.</text>
</comment>
<sequence length="152" mass="18000">MAGKQLQNLIANEDQLFSMSFEEFIREFPAKYRSHDGVKDLYRAIQWQQIEKIKIVEEKFIEAVEKASNRQETSNADAEYVLKMARRLYSNLSKDVTCLDESIEEMTEMFNNYCEYLENRVKSLVEEFTPEKTTINDQKDFELHLELLRLPG</sequence>
<evidence type="ECO:0000313" key="1">
    <source>
        <dbReference type="EMBL" id="CAK8676533.1"/>
    </source>
</evidence>
<name>A0ABP0FEL1_CLALP</name>
<evidence type="ECO:0000313" key="2">
    <source>
        <dbReference type="Proteomes" id="UP001642483"/>
    </source>
</evidence>
<dbReference type="Proteomes" id="UP001642483">
    <property type="component" value="Unassembled WGS sequence"/>
</dbReference>
<protein>
    <submittedName>
        <fullName evidence="1">Uncharacterized protein</fullName>
    </submittedName>
</protein>
<accession>A0ABP0FEL1</accession>
<gene>
    <name evidence="1" type="ORF">CVLEPA_LOCUS5994</name>
</gene>